<protein>
    <submittedName>
        <fullName evidence="6">Methyl-accepting chemotaxis protein</fullName>
    </submittedName>
</protein>
<dbReference type="Proteomes" id="UP000502136">
    <property type="component" value="Chromosome"/>
</dbReference>
<evidence type="ECO:0000313" key="7">
    <source>
        <dbReference type="Proteomes" id="UP000502136"/>
    </source>
</evidence>
<dbReference type="PANTHER" id="PTHR32089">
    <property type="entry name" value="METHYL-ACCEPTING CHEMOTAXIS PROTEIN MCPB"/>
    <property type="match status" value="1"/>
</dbReference>
<feature type="coiled-coil region" evidence="3">
    <location>
        <begin position="287"/>
        <end position="317"/>
    </location>
</feature>
<dbReference type="SUPFAM" id="SSF58104">
    <property type="entry name" value="Methyl-accepting chemotaxis protein (MCP) signaling domain"/>
    <property type="match status" value="1"/>
</dbReference>
<dbReference type="PROSITE" id="PS50111">
    <property type="entry name" value="CHEMOTAXIS_TRANSDUC_2"/>
    <property type="match status" value="1"/>
</dbReference>
<keyword evidence="3" id="KW-0175">Coiled coil</keyword>
<feature type="transmembrane region" description="Helical" evidence="4">
    <location>
        <begin position="113"/>
        <end position="130"/>
    </location>
</feature>
<feature type="domain" description="Methyl-accepting transducer" evidence="5">
    <location>
        <begin position="209"/>
        <end position="466"/>
    </location>
</feature>
<reference evidence="6 7" key="1">
    <citation type="submission" date="2020-04" db="EMBL/GenBank/DDBJ databases">
        <title>Novel Paenibacillus strain UniB2 isolated from commercial digestive syrup.</title>
        <authorList>
            <person name="Thorat V."/>
            <person name="Kirdat K."/>
            <person name="Tiwarekar B."/>
            <person name="Yadav A."/>
        </authorList>
    </citation>
    <scope>NUCLEOTIDE SEQUENCE [LARGE SCALE GENOMIC DNA]</scope>
    <source>
        <strain evidence="6 7">UniB2</strain>
    </source>
</reference>
<feature type="transmembrane region" description="Helical" evidence="4">
    <location>
        <begin position="142"/>
        <end position="160"/>
    </location>
</feature>
<evidence type="ECO:0000313" key="6">
    <source>
        <dbReference type="EMBL" id="QJC52182.1"/>
    </source>
</evidence>
<feature type="transmembrane region" description="Helical" evidence="4">
    <location>
        <begin position="90"/>
        <end position="108"/>
    </location>
</feature>
<feature type="transmembrane region" description="Helical" evidence="4">
    <location>
        <begin position="66"/>
        <end position="84"/>
    </location>
</feature>
<dbReference type="AlphaFoldDB" id="A0A6H2GXR8"/>
<sequence length="498" mass="52901">MERKLAVLDKRNRLFVKLLWSLLALGVAADLAAGLPSSMIWLLVAAGSLTCGLATALTYLRVLPSLIMYLVPCILTLITVLLIVSDPAPIVSTYFMVYVNVAVMTLYANYKPIVFSGLLGMGVSTYLFLTPEFRDRLFPGESLAYLYLYLIFLTVSLAFAMRFSEKLQQQVADEAEAAAAAGRESSLLLDRLKETVLTLDGFSSAYREDMLAAGRISREVTEAFGEMSAASEHQSSAMHRISESVDSVERAVIGLADGTSSLSVLSEETAGLAAGGEDGMRRLSAAMDETESVMATLGELMEELQEQNDRIGEINARIGDIASQTRLLALNASIEAARAGEQGRGFSVVADAVGKLADSSGEAAGDIAAILGRIGERVHSIATAVSSGRGAVAVSSAHTAEVGASIVRILANCEQVRGHAATAVDASSRLKDDYGRIADETTAVVSATEQNQASMQEVDASMSDQHARISGIADGYEQLGRLVQELRQLVDSRSAARG</sequence>
<evidence type="ECO:0000256" key="1">
    <source>
        <dbReference type="ARBA" id="ARBA00023224"/>
    </source>
</evidence>
<dbReference type="InterPro" id="IPR004089">
    <property type="entry name" value="MCPsignal_dom"/>
</dbReference>
<dbReference type="KEGG" id="palr:HGI30_11860"/>
<dbReference type="PANTHER" id="PTHR32089:SF112">
    <property type="entry name" value="LYSOZYME-LIKE PROTEIN-RELATED"/>
    <property type="match status" value="1"/>
</dbReference>
<dbReference type="SMART" id="SM00283">
    <property type="entry name" value="MA"/>
    <property type="match status" value="1"/>
</dbReference>
<keyword evidence="4" id="KW-0472">Membrane</keyword>
<evidence type="ECO:0000256" key="4">
    <source>
        <dbReference type="SAM" id="Phobius"/>
    </source>
</evidence>
<organism evidence="6 7">
    <name type="scientific">Paenibacillus albicereus</name>
    <dbReference type="NCBI Taxonomy" id="2726185"/>
    <lineage>
        <taxon>Bacteria</taxon>
        <taxon>Bacillati</taxon>
        <taxon>Bacillota</taxon>
        <taxon>Bacilli</taxon>
        <taxon>Bacillales</taxon>
        <taxon>Paenibacillaceae</taxon>
        <taxon>Paenibacillus</taxon>
    </lineage>
</organism>
<evidence type="ECO:0000256" key="2">
    <source>
        <dbReference type="PROSITE-ProRule" id="PRU00284"/>
    </source>
</evidence>
<keyword evidence="4" id="KW-1133">Transmembrane helix</keyword>
<accession>A0A6H2GXR8</accession>
<dbReference type="Pfam" id="PF00015">
    <property type="entry name" value="MCPsignal"/>
    <property type="match status" value="1"/>
</dbReference>
<gene>
    <name evidence="6" type="ORF">HGI30_11860</name>
</gene>
<evidence type="ECO:0000259" key="5">
    <source>
        <dbReference type="PROSITE" id="PS50111"/>
    </source>
</evidence>
<dbReference type="Gene3D" id="1.10.287.950">
    <property type="entry name" value="Methyl-accepting chemotaxis protein"/>
    <property type="match status" value="1"/>
</dbReference>
<dbReference type="GO" id="GO:0007165">
    <property type="term" value="P:signal transduction"/>
    <property type="evidence" value="ECO:0007669"/>
    <property type="project" value="UniProtKB-KW"/>
</dbReference>
<proteinExistence type="predicted"/>
<keyword evidence="1 2" id="KW-0807">Transducer</keyword>
<keyword evidence="7" id="KW-1185">Reference proteome</keyword>
<keyword evidence="4" id="KW-0812">Transmembrane</keyword>
<dbReference type="EMBL" id="CP051428">
    <property type="protein sequence ID" value="QJC52182.1"/>
    <property type="molecule type" value="Genomic_DNA"/>
</dbReference>
<evidence type="ECO:0000256" key="3">
    <source>
        <dbReference type="SAM" id="Coils"/>
    </source>
</evidence>
<dbReference type="RefSeq" id="WP_168907757.1">
    <property type="nucleotide sequence ID" value="NZ_CP051428.1"/>
</dbReference>
<dbReference type="GO" id="GO:0016020">
    <property type="term" value="C:membrane"/>
    <property type="evidence" value="ECO:0007669"/>
    <property type="project" value="InterPro"/>
</dbReference>
<name>A0A6H2GXR8_9BACL</name>